<dbReference type="RefSeq" id="WP_183883125.1">
    <property type="nucleotide sequence ID" value="NZ_JACHCD010000004.1"/>
</dbReference>
<dbReference type="EMBL" id="JACHCE010000004">
    <property type="protein sequence ID" value="MBB5637258.1"/>
    <property type="molecule type" value="Genomic_DNA"/>
</dbReference>
<accession>A0A7W8ZNS4</accession>
<evidence type="ECO:0008006" key="3">
    <source>
        <dbReference type="Google" id="ProtNLM"/>
    </source>
</evidence>
<organism evidence="1 2">
    <name type="scientific">Pedobacter cryoconitis</name>
    <dbReference type="NCBI Taxonomy" id="188932"/>
    <lineage>
        <taxon>Bacteria</taxon>
        <taxon>Pseudomonadati</taxon>
        <taxon>Bacteroidota</taxon>
        <taxon>Sphingobacteriia</taxon>
        <taxon>Sphingobacteriales</taxon>
        <taxon>Sphingobacteriaceae</taxon>
        <taxon>Pedobacter</taxon>
    </lineage>
</organism>
<comment type="caution">
    <text evidence="1">The sequence shown here is derived from an EMBL/GenBank/DDBJ whole genome shotgun (WGS) entry which is preliminary data.</text>
</comment>
<dbReference type="AlphaFoldDB" id="A0A7W8ZNS4"/>
<protein>
    <recommendedName>
        <fullName evidence="3">Lipoprotein</fullName>
    </recommendedName>
</protein>
<gene>
    <name evidence="1" type="ORF">HDE68_003171</name>
</gene>
<proteinExistence type="predicted"/>
<reference evidence="1 2" key="1">
    <citation type="submission" date="2020-08" db="EMBL/GenBank/DDBJ databases">
        <title>Genomic Encyclopedia of Type Strains, Phase IV (KMG-V): Genome sequencing to study the core and pangenomes of soil and plant-associated prokaryotes.</title>
        <authorList>
            <person name="Whitman W."/>
        </authorList>
    </citation>
    <scope>NUCLEOTIDE SEQUENCE [LARGE SCALE GENOMIC DNA]</scope>
    <source>
        <strain evidence="1 2">S3M1</strain>
    </source>
</reference>
<dbReference type="Proteomes" id="UP000537204">
    <property type="component" value="Unassembled WGS sequence"/>
</dbReference>
<name>A0A7W8ZNS4_9SPHI</name>
<evidence type="ECO:0000313" key="1">
    <source>
        <dbReference type="EMBL" id="MBB5637258.1"/>
    </source>
</evidence>
<evidence type="ECO:0000313" key="2">
    <source>
        <dbReference type="Proteomes" id="UP000537204"/>
    </source>
</evidence>
<dbReference type="PROSITE" id="PS51257">
    <property type="entry name" value="PROKAR_LIPOPROTEIN"/>
    <property type="match status" value="1"/>
</dbReference>
<sequence length="190" mass="22102">MTKTRYHLLLVAFVFFIISCNRPINVGNKKPEISERESIETKKILDYYIKHELKKDSIILSEIPYIYKSKSDFEDAFKHIGQTNLNLDSLLAKSQKDTTLWSEAIAPASRIITRNDIHKLSYPVMLSNYNKVLGDGFFTLSHLIFSDDFKYAIMYSEYNCGSRCGSGNLLIFKMIDEKWKLIKTYNQVVF</sequence>